<dbReference type="InterPro" id="IPR027417">
    <property type="entry name" value="P-loop_NTPase"/>
</dbReference>
<dbReference type="AlphaFoldDB" id="A0A8J3MUT8"/>
<reference evidence="2" key="1">
    <citation type="submission" date="2020-10" db="EMBL/GenBank/DDBJ databases">
        <title>Taxonomic study of unclassified bacteria belonging to the class Ktedonobacteria.</title>
        <authorList>
            <person name="Yabe S."/>
            <person name="Wang C.M."/>
            <person name="Zheng Y."/>
            <person name="Sakai Y."/>
            <person name="Cavaletti L."/>
            <person name="Monciardini P."/>
            <person name="Donadio S."/>
        </authorList>
    </citation>
    <scope>NUCLEOTIDE SEQUENCE</scope>
    <source>
        <strain evidence="2">SOSP1-1</strain>
    </source>
</reference>
<dbReference type="SUPFAM" id="SSF52540">
    <property type="entry name" value="P-loop containing nucleoside triphosphate hydrolases"/>
    <property type="match status" value="1"/>
</dbReference>
<dbReference type="CDD" id="cd00093">
    <property type="entry name" value="HTH_XRE"/>
    <property type="match status" value="1"/>
</dbReference>
<sequence length="633" mass="72377">MELMDSIYSETFGETLKFFRKQQAMTQKQLAAQVGVHVNTIWAWERGDYLPDTKGIVLELANQLRLNDFQSRRLLEASLTHSTLLPYWYVPYQRNPFFVGREAILNRLHQLFRLEPIEDRTAALGLTGMGGIGKTQTALEYAYHSLQDYTAIFWLNAQTNASLIDSFKSIAKVLKASPNVLSNHNTAIAAVLDWLNSHNDWLLIVDHIDNPEMIKPFLPAARHGTLLYTTQLPSLGNLASVITLEPLSLEESTHLLRQCNTHQLVKCQAQKSPSVEEENAALALAMVLGGLPLALDQARTYIEQTRCSLAEFLQVFEEHPLQLLNERDTFSDHPHSVVSTFTTAFEKLHQEQPAAATLLTWCCFLAPDTIPEALFTEYIAYQDPMLQGMKREALEFHAILKALLKHSLITRHPQQKTISVHRLVQVVLKGRFSEAQQKIWNERCIDLLNRIFQIDPDQIQVEHWSRYEQLLPHALQCVRQAVSWNKASVELGSLLAKMAAYCFQRERFQEAEPLYKQALSTLQQCLEPTSLDLAFVFIGLGSTQYRLHQFQAAESSYRNALSVMKIDETTDPSRLPLLYQRRALLLHGMANNMEEENLHHDILQFHKQLMELDHFHWTEFPNSAPHHVKGTGS</sequence>
<feature type="domain" description="HTH cro/C1-type" evidence="1">
    <location>
        <begin position="16"/>
        <end position="54"/>
    </location>
</feature>
<dbReference type="Proteomes" id="UP000612362">
    <property type="component" value="Unassembled WGS sequence"/>
</dbReference>
<dbReference type="Gene3D" id="1.25.40.10">
    <property type="entry name" value="Tetratricopeptide repeat domain"/>
    <property type="match status" value="1"/>
</dbReference>
<evidence type="ECO:0000259" key="1">
    <source>
        <dbReference type="PROSITE" id="PS50943"/>
    </source>
</evidence>
<dbReference type="InterPro" id="IPR010982">
    <property type="entry name" value="Lambda_DNA-bd_dom_sf"/>
</dbReference>
<dbReference type="GO" id="GO:0003677">
    <property type="term" value="F:DNA binding"/>
    <property type="evidence" value="ECO:0007669"/>
    <property type="project" value="InterPro"/>
</dbReference>
<evidence type="ECO:0000313" key="3">
    <source>
        <dbReference type="Proteomes" id="UP000612362"/>
    </source>
</evidence>
<dbReference type="SMART" id="SM00028">
    <property type="entry name" value="TPR"/>
    <property type="match status" value="2"/>
</dbReference>
<keyword evidence="3" id="KW-1185">Reference proteome</keyword>
<dbReference type="PROSITE" id="PS50943">
    <property type="entry name" value="HTH_CROC1"/>
    <property type="match status" value="1"/>
</dbReference>
<dbReference type="Pfam" id="PF13424">
    <property type="entry name" value="TPR_12"/>
    <property type="match status" value="1"/>
</dbReference>
<dbReference type="SUPFAM" id="SSF48452">
    <property type="entry name" value="TPR-like"/>
    <property type="match status" value="1"/>
</dbReference>
<dbReference type="SMART" id="SM00530">
    <property type="entry name" value="HTH_XRE"/>
    <property type="match status" value="1"/>
</dbReference>
<dbReference type="EMBL" id="BNJF01000002">
    <property type="protein sequence ID" value="GHO45755.1"/>
    <property type="molecule type" value="Genomic_DNA"/>
</dbReference>
<name>A0A8J3MUT8_9CHLR</name>
<dbReference type="PANTHER" id="PTHR35205:SF1">
    <property type="entry name" value="ZU5 DOMAIN-CONTAINING PROTEIN"/>
    <property type="match status" value="1"/>
</dbReference>
<dbReference type="Gene3D" id="1.10.260.40">
    <property type="entry name" value="lambda repressor-like DNA-binding domains"/>
    <property type="match status" value="1"/>
</dbReference>
<comment type="caution">
    <text evidence="2">The sequence shown here is derived from an EMBL/GenBank/DDBJ whole genome shotgun (WGS) entry which is preliminary data.</text>
</comment>
<dbReference type="InterPro" id="IPR056681">
    <property type="entry name" value="DUF7779"/>
</dbReference>
<dbReference type="GO" id="GO:0043531">
    <property type="term" value="F:ADP binding"/>
    <property type="evidence" value="ECO:0007669"/>
    <property type="project" value="InterPro"/>
</dbReference>
<protein>
    <recommendedName>
        <fullName evidence="1">HTH cro/C1-type domain-containing protein</fullName>
    </recommendedName>
</protein>
<proteinExistence type="predicted"/>
<dbReference type="PANTHER" id="PTHR35205">
    <property type="entry name" value="NB-ARC AND TPR DOMAIN PROTEIN"/>
    <property type="match status" value="1"/>
</dbReference>
<dbReference type="Pfam" id="PF01381">
    <property type="entry name" value="HTH_3"/>
    <property type="match status" value="1"/>
</dbReference>
<dbReference type="SUPFAM" id="SSF47413">
    <property type="entry name" value="lambda repressor-like DNA-binding domains"/>
    <property type="match status" value="1"/>
</dbReference>
<dbReference type="Pfam" id="PF25000">
    <property type="entry name" value="DUF7779"/>
    <property type="match status" value="1"/>
</dbReference>
<accession>A0A8J3MUT8</accession>
<evidence type="ECO:0000313" key="2">
    <source>
        <dbReference type="EMBL" id="GHO45755.1"/>
    </source>
</evidence>
<organism evidence="2 3">
    <name type="scientific">Ktedonospora formicarum</name>
    <dbReference type="NCBI Taxonomy" id="2778364"/>
    <lineage>
        <taxon>Bacteria</taxon>
        <taxon>Bacillati</taxon>
        <taxon>Chloroflexota</taxon>
        <taxon>Ktedonobacteria</taxon>
        <taxon>Ktedonobacterales</taxon>
        <taxon>Ktedonobacteraceae</taxon>
        <taxon>Ktedonospora</taxon>
    </lineage>
</organism>
<gene>
    <name evidence="2" type="ORF">KSX_39180</name>
</gene>
<dbReference type="InterPro" id="IPR019734">
    <property type="entry name" value="TPR_rpt"/>
</dbReference>
<dbReference type="InterPro" id="IPR001387">
    <property type="entry name" value="Cro/C1-type_HTH"/>
</dbReference>
<dbReference type="InterPro" id="IPR011990">
    <property type="entry name" value="TPR-like_helical_dom_sf"/>
</dbReference>
<dbReference type="Gene3D" id="3.40.50.300">
    <property type="entry name" value="P-loop containing nucleotide triphosphate hydrolases"/>
    <property type="match status" value="1"/>
</dbReference>